<sequence length="159" mass="17810">MHPVFTKLHAAGHPKLHVLNAPESFHPAMQTMQASATIFTELRPNEQPTFLMTFATTQAELGTFAQQCARQTHGDAVIWVAYPKSTSKRYRCEFNRDSGWAAFGEHGFEPVRQVAIDEDWTALRLRRVGFIKSLTRAGAISDEGRARIAARRKNSSPVT</sequence>
<dbReference type="RefSeq" id="WP_012693950.1">
    <property type="nucleotide sequence ID" value="NC_012526.1"/>
</dbReference>
<organism evidence="1 2">
    <name type="scientific">Deinococcus deserti (strain DSM 17065 / CIP 109153 / LMG 22923 / VCD115)</name>
    <dbReference type="NCBI Taxonomy" id="546414"/>
    <lineage>
        <taxon>Bacteria</taxon>
        <taxon>Thermotogati</taxon>
        <taxon>Deinococcota</taxon>
        <taxon>Deinococci</taxon>
        <taxon>Deinococcales</taxon>
        <taxon>Deinococcaceae</taxon>
        <taxon>Deinococcus</taxon>
    </lineage>
</organism>
<accession>C1CXB1</accession>
<gene>
    <name evidence="1" type="ordered locus">Deide_18401</name>
</gene>
<evidence type="ECO:0000313" key="1">
    <source>
        <dbReference type="EMBL" id="ACO46828.1"/>
    </source>
</evidence>
<dbReference type="STRING" id="546414.Deide_18401"/>
<dbReference type="HOGENOM" id="CLU_129221_2_0_0"/>
<dbReference type="KEGG" id="ddr:Deide_18401"/>
<keyword evidence="2" id="KW-1185">Reference proteome</keyword>
<reference evidence="1 2" key="1">
    <citation type="journal article" date="2009" name="PLoS Genet.">
        <title>Alliance of proteomics and genomics to unravel the specificities of Sahara bacterium Deinococcus deserti.</title>
        <authorList>
            <person name="de Groot A."/>
            <person name="Dulermo R."/>
            <person name="Ortet P."/>
            <person name="Blanchard L."/>
            <person name="Guerin P."/>
            <person name="Fernandez B."/>
            <person name="Vacherie B."/>
            <person name="Dossat C."/>
            <person name="Jolivet E."/>
            <person name="Siguier P."/>
            <person name="Chandler M."/>
            <person name="Barakat M."/>
            <person name="Dedieu A."/>
            <person name="Barbe V."/>
            <person name="Heulin T."/>
            <person name="Sommer S."/>
            <person name="Achouak W."/>
            <person name="Armengaud J."/>
        </authorList>
    </citation>
    <scope>NUCLEOTIDE SEQUENCE [LARGE SCALE GENOMIC DNA]</scope>
    <source>
        <strain evidence="2">DSM 17065 / CIP 109153 / LMG 22923 / VCD115</strain>
    </source>
</reference>
<evidence type="ECO:0008006" key="3">
    <source>
        <dbReference type="Google" id="ProtNLM"/>
    </source>
</evidence>
<dbReference type="PaxDb" id="546414-Deide_18401"/>
<name>C1CXB1_DEIDV</name>
<dbReference type="OrthoDB" id="9800461at2"/>
<dbReference type="eggNOG" id="ENOG5033E7Y">
    <property type="taxonomic scope" value="Bacteria"/>
</dbReference>
<proteinExistence type="predicted"/>
<dbReference type="AlphaFoldDB" id="C1CXB1"/>
<dbReference type="EMBL" id="CP001114">
    <property type="protein sequence ID" value="ACO46828.1"/>
    <property type="molecule type" value="Genomic_DNA"/>
</dbReference>
<protein>
    <recommendedName>
        <fullName evidence="3">DUF3052 domain-containing protein</fullName>
    </recommendedName>
</protein>
<evidence type="ECO:0000313" key="2">
    <source>
        <dbReference type="Proteomes" id="UP000002208"/>
    </source>
</evidence>
<dbReference type="Proteomes" id="UP000002208">
    <property type="component" value="Chromosome"/>
</dbReference>